<name>A0ABX1HDC5_9BACT</name>
<dbReference type="Pfam" id="PF05598">
    <property type="entry name" value="DUF772"/>
    <property type="match status" value="1"/>
</dbReference>
<dbReference type="EMBL" id="JAAVTK010000002">
    <property type="protein sequence ID" value="NKI88205.1"/>
    <property type="molecule type" value="Genomic_DNA"/>
</dbReference>
<reference evidence="2 3" key="1">
    <citation type="submission" date="2020-03" db="EMBL/GenBank/DDBJ databases">
        <title>Genomic Encyclopedia of Type Strains, Phase IV (KMG-V): Genome sequencing to study the core and pangenomes of soil and plant-associated prokaryotes.</title>
        <authorList>
            <person name="Whitman W."/>
        </authorList>
    </citation>
    <scope>NUCLEOTIDE SEQUENCE [LARGE SCALE GENOMIC DNA]</scope>
    <source>
        <strain evidence="2 3">1B</strain>
    </source>
</reference>
<protein>
    <submittedName>
        <fullName evidence="2">Transposase</fullName>
    </submittedName>
</protein>
<evidence type="ECO:0000313" key="3">
    <source>
        <dbReference type="Proteomes" id="UP000717634"/>
    </source>
</evidence>
<dbReference type="Proteomes" id="UP000717634">
    <property type="component" value="Unassembled WGS sequence"/>
</dbReference>
<keyword evidence="3" id="KW-1185">Reference proteome</keyword>
<gene>
    <name evidence="2" type="ORF">HBN54_000792</name>
</gene>
<dbReference type="InterPro" id="IPR008490">
    <property type="entry name" value="Transposase_InsH_N"/>
</dbReference>
<accession>A0ABX1HDC5</accession>
<sequence length="85" mass="9969">MRQQTRPDYSHTGQPSLDPVVVFKLVLVGRLENIVSDRRLLEQCARRLAIRYFPGDEVAEDLPWHSTSSRTRQRYPTAVFEHLFD</sequence>
<evidence type="ECO:0000259" key="1">
    <source>
        <dbReference type="Pfam" id="PF05598"/>
    </source>
</evidence>
<organism evidence="2 3">
    <name type="scientific">Hymenobacter artigasi</name>
    <dbReference type="NCBI Taxonomy" id="2719616"/>
    <lineage>
        <taxon>Bacteria</taxon>
        <taxon>Pseudomonadati</taxon>
        <taxon>Bacteroidota</taxon>
        <taxon>Cytophagia</taxon>
        <taxon>Cytophagales</taxon>
        <taxon>Hymenobacteraceae</taxon>
        <taxon>Hymenobacter</taxon>
    </lineage>
</organism>
<evidence type="ECO:0000313" key="2">
    <source>
        <dbReference type="EMBL" id="NKI88205.1"/>
    </source>
</evidence>
<proteinExistence type="predicted"/>
<dbReference type="RefSeq" id="WP_168671857.1">
    <property type="nucleotide sequence ID" value="NZ_JAAVTK010000002.1"/>
</dbReference>
<comment type="caution">
    <text evidence="2">The sequence shown here is derived from an EMBL/GenBank/DDBJ whole genome shotgun (WGS) entry which is preliminary data.</text>
</comment>
<feature type="domain" description="Transposase InsH N-terminal" evidence="1">
    <location>
        <begin position="2"/>
        <end position="74"/>
    </location>
</feature>